<keyword evidence="1" id="KW-0472">Membrane</keyword>
<reference evidence="4 5" key="1">
    <citation type="submission" date="2024-04" db="EMBL/GenBank/DDBJ databases">
        <title>Novel genus in family Flammeovirgaceae.</title>
        <authorList>
            <person name="Nguyen T.H."/>
            <person name="Vuong T.Q."/>
            <person name="Le H."/>
            <person name="Kim S.-G."/>
        </authorList>
    </citation>
    <scope>NUCLEOTIDE SEQUENCE [LARGE SCALE GENOMIC DNA]</scope>
    <source>
        <strain evidence="4 5">JCM 23209</strain>
    </source>
</reference>
<dbReference type="InterPro" id="IPR012373">
    <property type="entry name" value="Ferrdict_sens_TM"/>
</dbReference>
<comment type="caution">
    <text evidence="4">The sequence shown here is derived from an EMBL/GenBank/DDBJ whole genome shotgun (WGS) entry which is preliminary data.</text>
</comment>
<dbReference type="EMBL" id="JBDKWZ010000009">
    <property type="protein sequence ID" value="MEN7549567.1"/>
    <property type="molecule type" value="Genomic_DNA"/>
</dbReference>
<dbReference type="PANTHER" id="PTHR30273">
    <property type="entry name" value="PERIPLASMIC SIGNAL SENSOR AND SIGMA FACTOR ACTIVATOR FECR-RELATED"/>
    <property type="match status" value="1"/>
</dbReference>
<dbReference type="AlphaFoldDB" id="A0AAW9RXE1"/>
<protein>
    <submittedName>
        <fullName evidence="4">FecR family protein</fullName>
    </submittedName>
</protein>
<dbReference type="Gene3D" id="2.60.120.1440">
    <property type="match status" value="1"/>
</dbReference>
<dbReference type="Proteomes" id="UP001403385">
    <property type="component" value="Unassembled WGS sequence"/>
</dbReference>
<dbReference type="InterPro" id="IPR032508">
    <property type="entry name" value="FecR_C"/>
</dbReference>
<keyword evidence="1" id="KW-0812">Transmembrane</keyword>
<dbReference type="InterPro" id="IPR006860">
    <property type="entry name" value="FecR"/>
</dbReference>
<gene>
    <name evidence="4" type="ORF">AAG747_16710</name>
</gene>
<name>A0AAW9RXE1_9BACT</name>
<feature type="transmembrane region" description="Helical" evidence="1">
    <location>
        <begin position="96"/>
        <end position="114"/>
    </location>
</feature>
<evidence type="ECO:0000313" key="4">
    <source>
        <dbReference type="EMBL" id="MEN7549567.1"/>
    </source>
</evidence>
<evidence type="ECO:0000313" key="5">
    <source>
        <dbReference type="Proteomes" id="UP001403385"/>
    </source>
</evidence>
<keyword evidence="1" id="KW-1133">Transmembrane helix</keyword>
<evidence type="ECO:0000259" key="3">
    <source>
        <dbReference type="Pfam" id="PF16344"/>
    </source>
</evidence>
<evidence type="ECO:0000256" key="1">
    <source>
        <dbReference type="SAM" id="Phobius"/>
    </source>
</evidence>
<feature type="domain" description="Protein FecR C-terminal" evidence="3">
    <location>
        <begin position="268"/>
        <end position="335"/>
    </location>
</feature>
<dbReference type="RefSeq" id="WP_346822346.1">
    <property type="nucleotide sequence ID" value="NZ_JBDKWZ010000009.1"/>
</dbReference>
<keyword evidence="5" id="KW-1185">Reference proteome</keyword>
<dbReference type="GO" id="GO:0016989">
    <property type="term" value="F:sigma factor antagonist activity"/>
    <property type="evidence" value="ECO:0007669"/>
    <property type="project" value="TreeGrafter"/>
</dbReference>
<feature type="domain" description="FecR protein" evidence="2">
    <location>
        <begin position="136"/>
        <end position="223"/>
    </location>
</feature>
<dbReference type="PIRSF" id="PIRSF018266">
    <property type="entry name" value="FecR"/>
    <property type="match status" value="1"/>
</dbReference>
<dbReference type="PANTHER" id="PTHR30273:SF2">
    <property type="entry name" value="PROTEIN FECR"/>
    <property type="match status" value="1"/>
</dbReference>
<evidence type="ECO:0000259" key="2">
    <source>
        <dbReference type="Pfam" id="PF04773"/>
    </source>
</evidence>
<sequence>MKKDLQLTDLIYSESFQSWVKEGKDAALWEKYVQEHPEKQAEIQHARKIVQTLSFKSDRFERSEALLTRIHQSIAQVDSSKTHIHTFKSQHWLNRFVKYAAILILALGIGYILYQQPPRQEEIKAPAWVWKSLDVPAGQLKTIKLPDGSTVKVNAESQLKFTEPFQPRTIYLEGEAYFDVHSDSLHPFTVITKSINTLVTGTQFNVNTRNQQTRIALVEGKVQVKDTLHNVQFSLNPGQQATLTDHQADYKISTFHQENVTGWKDYIFICQSEKLQSIFQDLERIYGVKFTIRPGINLQQTYSGRFENKTLEYILEGISYSADFQFSIKNKTVTIFP</sequence>
<dbReference type="Pfam" id="PF16344">
    <property type="entry name" value="FecR_C"/>
    <property type="match status" value="1"/>
</dbReference>
<proteinExistence type="predicted"/>
<dbReference type="Gene3D" id="3.55.50.30">
    <property type="match status" value="1"/>
</dbReference>
<dbReference type="Pfam" id="PF04773">
    <property type="entry name" value="FecR"/>
    <property type="match status" value="1"/>
</dbReference>
<accession>A0AAW9RXE1</accession>
<organism evidence="4 5">
    <name type="scientific">Rapidithrix thailandica</name>
    <dbReference type="NCBI Taxonomy" id="413964"/>
    <lineage>
        <taxon>Bacteria</taxon>
        <taxon>Pseudomonadati</taxon>
        <taxon>Bacteroidota</taxon>
        <taxon>Cytophagia</taxon>
        <taxon>Cytophagales</taxon>
        <taxon>Flammeovirgaceae</taxon>
        <taxon>Rapidithrix</taxon>
    </lineage>
</organism>